<evidence type="ECO:0000313" key="2">
    <source>
        <dbReference type="Proteomes" id="UP000282971"/>
    </source>
</evidence>
<dbReference type="EMBL" id="SACN01000001">
    <property type="protein sequence ID" value="RVT92844.1"/>
    <property type="molecule type" value="Genomic_DNA"/>
</dbReference>
<reference evidence="1 2" key="1">
    <citation type="submission" date="2019-01" db="EMBL/GenBank/DDBJ databases">
        <authorList>
            <person name="Chen W.-M."/>
        </authorList>
    </citation>
    <scope>NUCLEOTIDE SEQUENCE [LARGE SCALE GENOMIC DNA]</scope>
    <source>
        <strain evidence="1 2">CCP-7</strain>
    </source>
</reference>
<comment type="caution">
    <text evidence="1">The sequence shown here is derived from an EMBL/GenBank/DDBJ whole genome shotgun (WGS) entry which is preliminary data.</text>
</comment>
<organism evidence="1 2">
    <name type="scientific">Sphingomonas crocodyli</name>
    <dbReference type="NCBI Taxonomy" id="1979270"/>
    <lineage>
        <taxon>Bacteria</taxon>
        <taxon>Pseudomonadati</taxon>
        <taxon>Pseudomonadota</taxon>
        <taxon>Alphaproteobacteria</taxon>
        <taxon>Sphingomonadales</taxon>
        <taxon>Sphingomonadaceae</taxon>
        <taxon>Sphingomonas</taxon>
    </lineage>
</organism>
<dbReference type="RefSeq" id="WP_127740857.1">
    <property type="nucleotide sequence ID" value="NZ_SACN01000001.1"/>
</dbReference>
<protein>
    <submittedName>
        <fullName evidence="1">Uncharacterized protein</fullName>
    </submittedName>
</protein>
<keyword evidence="2" id="KW-1185">Reference proteome</keyword>
<accession>A0A437M5S3</accession>
<proteinExistence type="predicted"/>
<name>A0A437M5S3_9SPHN</name>
<evidence type="ECO:0000313" key="1">
    <source>
        <dbReference type="EMBL" id="RVT92844.1"/>
    </source>
</evidence>
<sequence length="112" mass="12193">MGKLDKRDYTPLNEGRVYYMGDGLFLVAKEGDGRGQSVVVAYEDVQALRDSKATALKLTDGTAQSMGDGMWLITQFDELSRDTQDVTLTGQDCETILTTYAYAAPAADRLAA</sequence>
<dbReference type="AlphaFoldDB" id="A0A437M5S3"/>
<dbReference type="Proteomes" id="UP000282971">
    <property type="component" value="Unassembled WGS sequence"/>
</dbReference>
<gene>
    <name evidence="1" type="ORF">EOD43_02710</name>
</gene>